<proteinExistence type="predicted"/>
<sequence length="441" mass="50602">MGRYQEFREYLGASYEGYEEEVITMLKAIDAIRSQQPKYNEINLKVAKSRGRGSRELKGLMNTVNYNIGINMNGHSPNYMVHNRIGRKELCELSCLGWQAGGVPLGVFEFERTPSFILAKKLKALKLDLKKWNEEVFHNVRHRRNTLMLELEKLDATVEHHPLAEDEIIQKGWIVADLEKNAFLEEISWRQKSQALWRPPFGIRLLKRWNGGLQGGRDYIYPREARLPTYFLSLFPIPAGVAQQLENLQRDFLWSGMGEEKFKYHLVSDCGGTVQIEKLFGEGDKEDSVADLMSFGTGVLHCNFSFIRCVHDWELESLVSFMDLIYGIPLRRMGEDHLCWENASNQNFVIKRYYRSLSPSSSILFPWKLIWKAKVPPRVAFFSWTATLGKILTIDNLLGYAQNSAGAFLWVDGEAGALQFSSCLEDGSSLSSWVFVERAEC</sequence>
<reference evidence="2" key="1">
    <citation type="submission" date="2018-02" db="EMBL/GenBank/DDBJ databases">
        <authorList>
            <person name="Cohen D.B."/>
            <person name="Kent A.D."/>
        </authorList>
    </citation>
    <scope>NUCLEOTIDE SEQUENCE</scope>
</reference>
<gene>
    <name evidence="2" type="ORF">FSB_LOCUS15210</name>
</gene>
<dbReference type="Pfam" id="PF13966">
    <property type="entry name" value="zf-RVT"/>
    <property type="match status" value="1"/>
</dbReference>
<feature type="domain" description="Reverse transcriptase zinc-binding" evidence="1">
    <location>
        <begin position="348"/>
        <end position="398"/>
    </location>
</feature>
<evidence type="ECO:0000313" key="2">
    <source>
        <dbReference type="EMBL" id="SPC87328.1"/>
    </source>
</evidence>
<accession>A0A2N9FJK0</accession>
<evidence type="ECO:0000259" key="1">
    <source>
        <dbReference type="Pfam" id="PF13966"/>
    </source>
</evidence>
<dbReference type="InterPro" id="IPR026960">
    <property type="entry name" value="RVT-Znf"/>
</dbReference>
<dbReference type="EMBL" id="OIVN01000913">
    <property type="protein sequence ID" value="SPC87328.1"/>
    <property type="molecule type" value="Genomic_DNA"/>
</dbReference>
<dbReference type="AlphaFoldDB" id="A0A2N9FJK0"/>
<organism evidence="2">
    <name type="scientific">Fagus sylvatica</name>
    <name type="common">Beechnut</name>
    <dbReference type="NCBI Taxonomy" id="28930"/>
    <lineage>
        <taxon>Eukaryota</taxon>
        <taxon>Viridiplantae</taxon>
        <taxon>Streptophyta</taxon>
        <taxon>Embryophyta</taxon>
        <taxon>Tracheophyta</taxon>
        <taxon>Spermatophyta</taxon>
        <taxon>Magnoliopsida</taxon>
        <taxon>eudicotyledons</taxon>
        <taxon>Gunneridae</taxon>
        <taxon>Pentapetalae</taxon>
        <taxon>rosids</taxon>
        <taxon>fabids</taxon>
        <taxon>Fagales</taxon>
        <taxon>Fagaceae</taxon>
        <taxon>Fagus</taxon>
    </lineage>
</organism>
<name>A0A2N9FJK0_FAGSY</name>
<protein>
    <recommendedName>
        <fullName evidence="1">Reverse transcriptase zinc-binding domain-containing protein</fullName>
    </recommendedName>
</protein>